<comment type="caution">
    <text evidence="1">The sequence shown here is derived from an EMBL/GenBank/DDBJ whole genome shotgun (WGS) entry which is preliminary data.</text>
</comment>
<dbReference type="Pfam" id="PF05655">
    <property type="entry name" value="AvrD"/>
    <property type="match status" value="1"/>
</dbReference>
<accession>A0A3N1GRZ2</accession>
<gene>
    <name evidence="1" type="ORF">EDD30_5996</name>
</gene>
<sequence length="369" mass="39691">MLSRPCLTTITAAGRTTSDPTNRAIIVLNVQNDFLVEPSPDTRADHIDDHLGPSTQRYFGSGHKRVSHRISHLAWTSVAAEPPGTEAQGTAEIIYPVTWSSKAHNATDTAHVSTIDALVVSLRLVETCLASGLGLTAAQISRAWLRRYVMRPGSRPHTDVHDVPLRIIKGRSRPSDLSPGWTSTEFVCVVGGIKVRCHVEHEVGDARSTGAPLSLTTAPYHCGGYRFRTHEVTGVKLAAAEASVGATVRVRDTVQARAGIGELGAAYQPALTMFDATIVYAQLGQVLMYSLDELTRGDTNTLWMRAVDMVSSGPDSTLLGPMSCTSSVTRSSILNFAGKRWRVSTMQGSLANTTVTYSLGHRLPGMESA</sequence>
<name>A0A3N1GRZ2_9ACTN</name>
<protein>
    <submittedName>
        <fullName evidence="1">Avirulence D protein (AvrD)</fullName>
    </submittedName>
</protein>
<dbReference type="EMBL" id="RJKL01000001">
    <property type="protein sequence ID" value="ROP33030.1"/>
    <property type="molecule type" value="Genomic_DNA"/>
</dbReference>
<proteinExistence type="predicted"/>
<evidence type="ECO:0000313" key="2">
    <source>
        <dbReference type="Proteomes" id="UP000271683"/>
    </source>
</evidence>
<reference evidence="1 2" key="1">
    <citation type="submission" date="2018-11" db="EMBL/GenBank/DDBJ databases">
        <title>Sequencing the genomes of 1000 actinobacteria strains.</title>
        <authorList>
            <person name="Klenk H.-P."/>
        </authorList>
    </citation>
    <scope>NUCLEOTIDE SEQUENCE [LARGE SCALE GENOMIC DNA]</scope>
    <source>
        <strain evidence="1 2">DSM 43634</strain>
    </source>
</reference>
<dbReference type="AlphaFoldDB" id="A0A3N1GRZ2"/>
<organism evidence="1 2">
    <name type="scientific">Couchioplanes caeruleus</name>
    <dbReference type="NCBI Taxonomy" id="56438"/>
    <lineage>
        <taxon>Bacteria</taxon>
        <taxon>Bacillati</taxon>
        <taxon>Actinomycetota</taxon>
        <taxon>Actinomycetes</taxon>
        <taxon>Micromonosporales</taxon>
        <taxon>Micromonosporaceae</taxon>
        <taxon>Couchioplanes</taxon>
    </lineage>
</organism>
<dbReference type="Proteomes" id="UP000271683">
    <property type="component" value="Unassembled WGS sequence"/>
</dbReference>
<dbReference type="InterPro" id="IPR008799">
    <property type="entry name" value="Pseudomon_AvrD"/>
</dbReference>
<evidence type="ECO:0000313" key="1">
    <source>
        <dbReference type="EMBL" id="ROP33030.1"/>
    </source>
</evidence>